<evidence type="ECO:0000256" key="3">
    <source>
        <dbReference type="ARBA" id="ARBA00022989"/>
    </source>
</evidence>
<dbReference type="InterPro" id="IPR049326">
    <property type="entry name" value="Rhodopsin_dom_fungi"/>
</dbReference>
<evidence type="ECO:0000256" key="6">
    <source>
        <dbReference type="SAM" id="MobiDB-lite"/>
    </source>
</evidence>
<dbReference type="Proteomes" id="UP000710849">
    <property type="component" value="Unassembled WGS sequence"/>
</dbReference>
<gene>
    <name evidence="9" type="ORF">EAE97_002119</name>
</gene>
<dbReference type="Pfam" id="PF20684">
    <property type="entry name" value="Fung_rhodopsin"/>
    <property type="match status" value="1"/>
</dbReference>
<evidence type="ECO:0000256" key="5">
    <source>
        <dbReference type="ARBA" id="ARBA00038359"/>
    </source>
</evidence>
<feature type="transmembrane region" description="Helical" evidence="7">
    <location>
        <begin position="177"/>
        <end position="200"/>
    </location>
</feature>
<dbReference type="GeneID" id="62145708"/>
<keyword evidence="3 7" id="KW-1133">Transmembrane helix</keyword>
<dbReference type="PANTHER" id="PTHR33048">
    <property type="entry name" value="PTH11-LIKE INTEGRAL MEMBRANE PROTEIN (AFU_ORTHOLOGUE AFUA_5G11245)"/>
    <property type="match status" value="1"/>
</dbReference>
<dbReference type="PANTHER" id="PTHR33048:SF161">
    <property type="entry name" value="INTEGRAL MEMBRANE PROTEIN"/>
    <property type="match status" value="1"/>
</dbReference>
<evidence type="ECO:0000259" key="8">
    <source>
        <dbReference type="Pfam" id="PF20684"/>
    </source>
</evidence>
<protein>
    <recommendedName>
        <fullName evidence="8">Rhodopsin domain-containing protein</fullName>
    </recommendedName>
</protein>
<feature type="transmembrane region" description="Helical" evidence="7">
    <location>
        <begin position="295"/>
        <end position="314"/>
    </location>
</feature>
<dbReference type="InterPro" id="IPR052337">
    <property type="entry name" value="SAT4-like"/>
</dbReference>
<keyword evidence="2 7" id="KW-0812">Transmembrane</keyword>
<feature type="transmembrane region" description="Helical" evidence="7">
    <location>
        <begin position="78"/>
        <end position="101"/>
    </location>
</feature>
<evidence type="ECO:0000256" key="1">
    <source>
        <dbReference type="ARBA" id="ARBA00004141"/>
    </source>
</evidence>
<organism evidence="9 10">
    <name type="scientific">Botrytis byssoidea</name>
    <dbReference type="NCBI Taxonomy" id="139641"/>
    <lineage>
        <taxon>Eukaryota</taxon>
        <taxon>Fungi</taxon>
        <taxon>Dikarya</taxon>
        <taxon>Ascomycota</taxon>
        <taxon>Pezizomycotina</taxon>
        <taxon>Leotiomycetes</taxon>
        <taxon>Helotiales</taxon>
        <taxon>Sclerotiniaceae</taxon>
        <taxon>Botrytis</taxon>
    </lineage>
</organism>
<feature type="transmembrane region" description="Helical" evidence="7">
    <location>
        <begin position="220"/>
        <end position="241"/>
    </location>
</feature>
<evidence type="ECO:0000256" key="7">
    <source>
        <dbReference type="SAM" id="Phobius"/>
    </source>
</evidence>
<comment type="subcellular location">
    <subcellularLocation>
        <location evidence="1">Membrane</location>
        <topology evidence="1">Multi-pass membrane protein</topology>
    </subcellularLocation>
</comment>
<dbReference type="RefSeq" id="XP_038737188.1">
    <property type="nucleotide sequence ID" value="XM_038872630.1"/>
</dbReference>
<feature type="domain" description="Rhodopsin" evidence="8">
    <location>
        <begin position="62"/>
        <end position="318"/>
    </location>
</feature>
<dbReference type="EMBL" id="RCSW01000003">
    <property type="protein sequence ID" value="KAF7952622.1"/>
    <property type="molecule type" value="Genomic_DNA"/>
</dbReference>
<accession>A0A9P5M3B6</accession>
<evidence type="ECO:0000256" key="4">
    <source>
        <dbReference type="ARBA" id="ARBA00023136"/>
    </source>
</evidence>
<keyword evidence="10" id="KW-1185">Reference proteome</keyword>
<feature type="region of interest" description="Disordered" evidence="6">
    <location>
        <begin position="336"/>
        <end position="362"/>
    </location>
</feature>
<evidence type="ECO:0000256" key="2">
    <source>
        <dbReference type="ARBA" id="ARBA00022692"/>
    </source>
</evidence>
<comment type="similarity">
    <text evidence="5">Belongs to the SAT4 family.</text>
</comment>
<feature type="transmembrane region" description="Helical" evidence="7">
    <location>
        <begin position="253"/>
        <end position="275"/>
    </location>
</feature>
<dbReference type="GO" id="GO:0016020">
    <property type="term" value="C:membrane"/>
    <property type="evidence" value="ECO:0007669"/>
    <property type="project" value="UniProtKB-SubCell"/>
</dbReference>
<keyword evidence="4 7" id="KW-0472">Membrane</keyword>
<evidence type="ECO:0000313" key="9">
    <source>
        <dbReference type="EMBL" id="KAF7952622.1"/>
    </source>
</evidence>
<comment type="caution">
    <text evidence="9">The sequence shown here is derived from an EMBL/GenBank/DDBJ whole genome shotgun (WGS) entry which is preliminary data.</text>
</comment>
<proteinExistence type="inferred from homology"/>
<reference evidence="9 10" key="1">
    <citation type="journal article" date="2020" name="Genome Biol. Evol.">
        <title>Comparative genomics of Sclerotiniaceae.</title>
        <authorList>
            <person name="Valero Jimenez C.A."/>
            <person name="Steentjes M."/>
            <person name="Scholten O.E."/>
            <person name="Van Kan J.A.L."/>
        </authorList>
    </citation>
    <scope>NUCLEOTIDE SEQUENCE [LARGE SCALE GENOMIC DNA]</scope>
    <source>
        <strain evidence="9 10">MUCL 94</strain>
    </source>
</reference>
<name>A0A9P5M3B6_9HELO</name>
<evidence type="ECO:0000313" key="10">
    <source>
        <dbReference type="Proteomes" id="UP000710849"/>
    </source>
</evidence>
<feature type="transmembrane region" description="Helical" evidence="7">
    <location>
        <begin position="149"/>
        <end position="170"/>
    </location>
</feature>
<sequence>MIGLLPGKMILDSQHSRVFNLQMNFEARQELPKSYRGLNDRGAQVIVIVAVFWTIATISVVLRLHARRMKGIALMIEDWLVVGALIIFYGFGSGDIMLVIFGGSGWHVDQLNPAQLKTAQKVSTKLTLHELELQEQADIYHQVLLANQMLYGVGLGLIKCSITIMLIRIFAVPKFRLAGYFVLAMCVSWTVMTILIAFLICRPLGYNWNLQPTAGHCGNTISAYTAVGIVDIITDMMILLLPQPIIWRLQMPTANKIALAALMCFGLFTVAMSVARVVTILNTDFSDFTYNLYNYIWPVIEFGVAIFVCCGPLLRPILTPIIGALASISTRLGSKQDLRRQSSTTKRGGHRGFSHLDEDGLPLQPIAKGTHTNTISATIGEQQNKHFRQR</sequence>
<feature type="transmembrane region" description="Helical" evidence="7">
    <location>
        <begin position="43"/>
        <end position="66"/>
    </location>
</feature>
<dbReference type="AlphaFoldDB" id="A0A9P5M3B6"/>